<sequence>MTFLAVMSLLLYSCSQEETVNLDDDISTNVAALILSPVLEDFNTSNSRQQITPDETPQCLLDEIPAYAKIRLEYGTENTPIIATVEISKDDQGYFTLYNENLEIPVQSGETTVSVILTDFVVYNDDDVVIWVAPKDDSDYSQFVEEPLSRGWTLRAGSKNYEEVEVICFDDREVNMYGYQFFDITPIPLTDLCVFANYCLTPDGRHRTANYTFDLYTYSGETPEDDPMTNQSLYKLINDENRMPNTGLDGEVFYADPLCMTIPKGDDDNGDIAYLYWKMSLEDWDDYYGEAPDLTLSGYLTWNEVKAYLHEDGDDSTTDYIHLFFNCDDGDTGECDLSNPDADCDDDGTLNGVDCEPNNPANNTSRENDADCDGVPTDEDCDDDNNQVGRASTTYYADTDGDGLGDPNDSIVACTQPEGYVDNDSDPCPDDSGNTCEECDFDDPDADCDDDGTLNGVDCEPNNPANNTSRENDADCDGVPTDEDCDDDNNQVGRASTTYYADTDGDGLGDPNDSIVACTQPDGYVDNDSDPCPDDPDNTCEDECDPTEPEDDCDDDTILNKCDTDNPNWATFDCDGDGVLNGQDNCANENPDLDYDMDGCEDIPDSCEFITDNDCSFLIWDQTTASGGNPIYGIDLDNENIGSVEIQINGDSDVEIDFNLDIDYLLDDIYIVLDDGTTRCASNLGQGLNNFVFEGTFSEQQSILIYANVCPATAN</sequence>
<evidence type="ECO:0000256" key="1">
    <source>
        <dbReference type="SAM" id="MobiDB-lite"/>
    </source>
</evidence>
<evidence type="ECO:0000313" key="3">
    <source>
        <dbReference type="Proteomes" id="UP000198858"/>
    </source>
</evidence>
<keyword evidence="3" id="KW-1185">Reference proteome</keyword>
<feature type="compositionally biased region" description="Polar residues" evidence="1">
    <location>
        <begin position="490"/>
        <end position="500"/>
    </location>
</feature>
<dbReference type="Proteomes" id="UP000198858">
    <property type="component" value="Chromosome I"/>
</dbReference>
<proteinExistence type="predicted"/>
<feature type="compositionally biased region" description="Acidic residues" evidence="1">
    <location>
        <begin position="474"/>
        <end position="489"/>
    </location>
</feature>
<feature type="compositionally biased region" description="Polar residues" evidence="1">
    <location>
        <begin position="386"/>
        <end position="396"/>
    </location>
</feature>
<feature type="region of interest" description="Disordered" evidence="1">
    <location>
        <begin position="355"/>
        <end position="410"/>
    </location>
</feature>
<reference evidence="2 3" key="1">
    <citation type="submission" date="2016-10" db="EMBL/GenBank/DDBJ databases">
        <authorList>
            <person name="Varghese N."/>
            <person name="Submissions S."/>
        </authorList>
    </citation>
    <scope>NUCLEOTIDE SEQUENCE [LARGE SCALE GENOMIC DNA]</scope>
    <source>
        <strain evidence="2 3">Mar_2010_102</strain>
    </source>
</reference>
<dbReference type="EMBL" id="LT629745">
    <property type="protein sequence ID" value="SDS23979.1"/>
    <property type="molecule type" value="Genomic_DNA"/>
</dbReference>
<dbReference type="AlphaFoldDB" id="A0A1H1QM53"/>
<accession>A0A1H1QM53</accession>
<evidence type="ECO:0008006" key="4">
    <source>
        <dbReference type="Google" id="ProtNLM"/>
    </source>
</evidence>
<name>A0A1H1QM53_9FLAO</name>
<dbReference type="STRING" id="1250231.SAMN04488552_2543"/>
<feature type="region of interest" description="Disordered" evidence="1">
    <location>
        <begin position="459"/>
        <end position="513"/>
    </location>
</feature>
<protein>
    <recommendedName>
        <fullName evidence="4">Thrombospondin type 3 repeat-containing protein</fullName>
    </recommendedName>
</protein>
<feature type="compositionally biased region" description="Acidic residues" evidence="1">
    <location>
        <begin position="370"/>
        <end position="385"/>
    </location>
</feature>
<organism evidence="2 3">
    <name type="scientific">Christiangramia echinicola</name>
    <dbReference type="NCBI Taxonomy" id="279359"/>
    <lineage>
        <taxon>Bacteria</taxon>
        <taxon>Pseudomonadati</taxon>
        <taxon>Bacteroidota</taxon>
        <taxon>Flavobacteriia</taxon>
        <taxon>Flavobacteriales</taxon>
        <taxon>Flavobacteriaceae</taxon>
        <taxon>Christiangramia</taxon>
    </lineage>
</organism>
<gene>
    <name evidence="2" type="ORF">SAMN04488552_2543</name>
</gene>
<evidence type="ECO:0000313" key="2">
    <source>
        <dbReference type="EMBL" id="SDS23979.1"/>
    </source>
</evidence>